<organism evidence="2">
    <name type="scientific">marine sediment metagenome</name>
    <dbReference type="NCBI Taxonomy" id="412755"/>
    <lineage>
        <taxon>unclassified sequences</taxon>
        <taxon>metagenomes</taxon>
        <taxon>ecological metagenomes</taxon>
    </lineage>
</organism>
<accession>A0A0F9ITT0</accession>
<dbReference type="AlphaFoldDB" id="A0A0F9ITT0"/>
<protein>
    <recommendedName>
        <fullName evidence="1">FERM domain-containing protein</fullName>
    </recommendedName>
</protein>
<proteinExistence type="predicted"/>
<dbReference type="PROSITE" id="PS50057">
    <property type="entry name" value="FERM_3"/>
    <property type="match status" value="1"/>
</dbReference>
<name>A0A0F9ITT0_9ZZZZ</name>
<gene>
    <name evidence="2" type="ORF">LCGC14_1836900</name>
</gene>
<evidence type="ECO:0000313" key="2">
    <source>
        <dbReference type="EMBL" id="KKL97200.1"/>
    </source>
</evidence>
<sequence>MLTKEDVLKADRTLIHLTRDLYKPNIFLERVRRQAHYEQVLEDIINGKITMKYKL</sequence>
<dbReference type="InterPro" id="IPR000299">
    <property type="entry name" value="FERM_domain"/>
</dbReference>
<evidence type="ECO:0000259" key="1">
    <source>
        <dbReference type="PROSITE" id="PS50057"/>
    </source>
</evidence>
<feature type="domain" description="FERM" evidence="1">
    <location>
        <begin position="1"/>
        <end position="55"/>
    </location>
</feature>
<dbReference type="EMBL" id="LAZR01018225">
    <property type="protein sequence ID" value="KKL97200.1"/>
    <property type="molecule type" value="Genomic_DNA"/>
</dbReference>
<reference evidence="2" key="1">
    <citation type="journal article" date="2015" name="Nature">
        <title>Complex archaea that bridge the gap between prokaryotes and eukaryotes.</title>
        <authorList>
            <person name="Spang A."/>
            <person name="Saw J.H."/>
            <person name="Jorgensen S.L."/>
            <person name="Zaremba-Niedzwiedzka K."/>
            <person name="Martijn J."/>
            <person name="Lind A.E."/>
            <person name="van Eijk R."/>
            <person name="Schleper C."/>
            <person name="Guy L."/>
            <person name="Ettema T.J."/>
        </authorList>
    </citation>
    <scope>NUCLEOTIDE SEQUENCE</scope>
</reference>
<comment type="caution">
    <text evidence="2">The sequence shown here is derived from an EMBL/GenBank/DDBJ whole genome shotgun (WGS) entry which is preliminary data.</text>
</comment>